<sequence>MLQKIIVYPKQSPLELDHKCNKDAAKVCTYSKKAIEIMSWLALWLKPDDPFCTEMLNVALANECRHGIDPKIDFH</sequence>
<gene>
    <name evidence="1" type="ORF">EPI10_002746</name>
</gene>
<dbReference type="Proteomes" id="UP000325315">
    <property type="component" value="Unassembled WGS sequence"/>
</dbReference>
<keyword evidence="2" id="KW-1185">Reference proteome</keyword>
<accession>A0A5B6VF65</accession>
<evidence type="ECO:0000313" key="2">
    <source>
        <dbReference type="Proteomes" id="UP000325315"/>
    </source>
</evidence>
<reference evidence="2" key="1">
    <citation type="journal article" date="2019" name="Plant Biotechnol. J.">
        <title>Genome sequencing of the Australian wild diploid species Gossypium australe highlights disease resistance and delayed gland morphogenesis.</title>
        <authorList>
            <person name="Cai Y."/>
            <person name="Cai X."/>
            <person name="Wang Q."/>
            <person name="Wang P."/>
            <person name="Zhang Y."/>
            <person name="Cai C."/>
            <person name="Xu Y."/>
            <person name="Wang K."/>
            <person name="Zhou Z."/>
            <person name="Wang C."/>
            <person name="Geng S."/>
            <person name="Li B."/>
            <person name="Dong Q."/>
            <person name="Hou Y."/>
            <person name="Wang H."/>
            <person name="Ai P."/>
            <person name="Liu Z."/>
            <person name="Yi F."/>
            <person name="Sun M."/>
            <person name="An G."/>
            <person name="Cheng J."/>
            <person name="Zhang Y."/>
            <person name="Shi Q."/>
            <person name="Xie Y."/>
            <person name="Shi X."/>
            <person name="Chang Y."/>
            <person name="Huang F."/>
            <person name="Chen Y."/>
            <person name="Hong S."/>
            <person name="Mi L."/>
            <person name="Sun Q."/>
            <person name="Zhang L."/>
            <person name="Zhou B."/>
            <person name="Peng R."/>
            <person name="Zhang X."/>
            <person name="Liu F."/>
        </authorList>
    </citation>
    <scope>NUCLEOTIDE SEQUENCE [LARGE SCALE GENOMIC DNA]</scope>
    <source>
        <strain evidence="2">cv. PA1801</strain>
    </source>
</reference>
<protein>
    <submittedName>
        <fullName evidence="1">Anaphase-promoting complex subunit 6</fullName>
    </submittedName>
</protein>
<proteinExistence type="predicted"/>
<dbReference type="OrthoDB" id="10006270at2759"/>
<dbReference type="AlphaFoldDB" id="A0A5B6VF65"/>
<comment type="caution">
    <text evidence="1">The sequence shown here is derived from an EMBL/GenBank/DDBJ whole genome shotgun (WGS) entry which is preliminary data.</text>
</comment>
<organism evidence="1 2">
    <name type="scientific">Gossypium australe</name>
    <dbReference type="NCBI Taxonomy" id="47621"/>
    <lineage>
        <taxon>Eukaryota</taxon>
        <taxon>Viridiplantae</taxon>
        <taxon>Streptophyta</taxon>
        <taxon>Embryophyta</taxon>
        <taxon>Tracheophyta</taxon>
        <taxon>Spermatophyta</taxon>
        <taxon>Magnoliopsida</taxon>
        <taxon>eudicotyledons</taxon>
        <taxon>Gunneridae</taxon>
        <taxon>Pentapetalae</taxon>
        <taxon>rosids</taxon>
        <taxon>malvids</taxon>
        <taxon>Malvales</taxon>
        <taxon>Malvaceae</taxon>
        <taxon>Malvoideae</taxon>
        <taxon>Gossypium</taxon>
    </lineage>
</organism>
<evidence type="ECO:0000313" key="1">
    <source>
        <dbReference type="EMBL" id="KAA3467763.1"/>
    </source>
</evidence>
<dbReference type="EMBL" id="SMMG02000007">
    <property type="protein sequence ID" value="KAA3467763.1"/>
    <property type="molecule type" value="Genomic_DNA"/>
</dbReference>
<name>A0A5B6VF65_9ROSI</name>